<protein>
    <submittedName>
        <fullName evidence="1">Uncharacterized protein</fullName>
    </submittedName>
</protein>
<accession>A0A2M9FV89</accession>
<keyword evidence="2" id="KW-1185">Reference proteome</keyword>
<proteinExistence type="predicted"/>
<dbReference type="OrthoDB" id="9794834at2"/>
<reference evidence="1 2" key="1">
    <citation type="submission" date="2017-11" db="EMBL/GenBank/DDBJ databases">
        <title>Draft genome sequence of Rhizobiales bacterium SY3-13.</title>
        <authorList>
            <person name="Sun C."/>
        </authorList>
    </citation>
    <scope>NUCLEOTIDE SEQUENCE [LARGE SCALE GENOMIC DNA]</scope>
    <source>
        <strain evidence="1 2">SY3-13</strain>
    </source>
</reference>
<dbReference type="Proteomes" id="UP000229498">
    <property type="component" value="Unassembled WGS sequence"/>
</dbReference>
<sequence>MSARIKPEPIESADHHLRQDVEANQFAIKLLAPVRRLRRYLHRTPDLARVLEIADAFEISREAAARRYVEQHRESLAVLFGQHDRIIYLRKAPGVLVDHPGPWRSSSWSA</sequence>
<gene>
    <name evidence="1" type="ORF">CVT23_22495</name>
</gene>
<evidence type="ECO:0000313" key="1">
    <source>
        <dbReference type="EMBL" id="PJK27390.1"/>
    </source>
</evidence>
<dbReference type="RefSeq" id="WP_109795074.1">
    <property type="nucleotide sequence ID" value="NZ_PHIG01000066.1"/>
</dbReference>
<dbReference type="AlphaFoldDB" id="A0A2M9FV89"/>
<name>A0A2M9FV89_9PROT</name>
<dbReference type="EMBL" id="PHIG01000066">
    <property type="protein sequence ID" value="PJK27390.1"/>
    <property type="molecule type" value="Genomic_DNA"/>
</dbReference>
<organism evidence="1 2">
    <name type="scientific">Minwuia thermotolerans</name>
    <dbReference type="NCBI Taxonomy" id="2056226"/>
    <lineage>
        <taxon>Bacteria</taxon>
        <taxon>Pseudomonadati</taxon>
        <taxon>Pseudomonadota</taxon>
        <taxon>Alphaproteobacteria</taxon>
        <taxon>Minwuiales</taxon>
        <taxon>Minwuiaceae</taxon>
        <taxon>Minwuia</taxon>
    </lineage>
</organism>
<evidence type="ECO:0000313" key="2">
    <source>
        <dbReference type="Proteomes" id="UP000229498"/>
    </source>
</evidence>
<comment type="caution">
    <text evidence="1">The sequence shown here is derived from an EMBL/GenBank/DDBJ whole genome shotgun (WGS) entry which is preliminary data.</text>
</comment>